<feature type="compositionally biased region" description="Basic residues" evidence="1">
    <location>
        <begin position="48"/>
        <end position="57"/>
    </location>
</feature>
<gene>
    <name evidence="2" type="ORF">TSACC_22699</name>
</gene>
<dbReference type="AlphaFoldDB" id="A0A146GBU0"/>
<dbReference type="EMBL" id="BDCO01000002">
    <property type="protein sequence ID" value="GAT34274.1"/>
    <property type="molecule type" value="Genomic_DNA"/>
</dbReference>
<accession>A0A146GBU0</accession>
<evidence type="ECO:0000313" key="3">
    <source>
        <dbReference type="Proteomes" id="UP000076023"/>
    </source>
</evidence>
<name>A0A146GBU0_TERSA</name>
<comment type="caution">
    <text evidence="2">The sequence shown here is derived from an EMBL/GenBank/DDBJ whole genome shotgun (WGS) entry which is preliminary data.</text>
</comment>
<evidence type="ECO:0000313" key="2">
    <source>
        <dbReference type="EMBL" id="GAT34274.1"/>
    </source>
</evidence>
<feature type="region of interest" description="Disordered" evidence="1">
    <location>
        <begin position="1"/>
        <end position="66"/>
    </location>
</feature>
<proteinExistence type="predicted"/>
<evidence type="ECO:0000256" key="1">
    <source>
        <dbReference type="SAM" id="MobiDB-lite"/>
    </source>
</evidence>
<sequence>MNASFDIMPEGMNKNTDHSPCSAPNGPLPASTKPEKERHQAPPAKEPRKPRHGKRRNPYIDWPGCF</sequence>
<protein>
    <submittedName>
        <fullName evidence="2">Uncharacterized protein</fullName>
    </submittedName>
</protein>
<dbReference type="InParanoid" id="A0A146GBU0"/>
<reference evidence="3" key="1">
    <citation type="journal article" date="2017" name="Genome Announc.">
        <title>Draft Genome Sequence of Terrimicrobium sacchariphilum NM-5T, a Facultative Anaerobic Soil Bacterium of the Class Spartobacteria.</title>
        <authorList>
            <person name="Qiu Y.L."/>
            <person name="Tourlousse D.M."/>
            <person name="Matsuura N."/>
            <person name="Ohashi A."/>
            <person name="Sekiguchi Y."/>
        </authorList>
    </citation>
    <scope>NUCLEOTIDE SEQUENCE [LARGE SCALE GENOMIC DNA]</scope>
    <source>
        <strain evidence="3">NM-5</strain>
    </source>
</reference>
<organism evidence="2 3">
    <name type="scientific">Terrimicrobium sacchariphilum</name>
    <dbReference type="NCBI Taxonomy" id="690879"/>
    <lineage>
        <taxon>Bacteria</taxon>
        <taxon>Pseudomonadati</taxon>
        <taxon>Verrucomicrobiota</taxon>
        <taxon>Terrimicrobiia</taxon>
        <taxon>Terrimicrobiales</taxon>
        <taxon>Terrimicrobiaceae</taxon>
        <taxon>Terrimicrobium</taxon>
    </lineage>
</organism>
<dbReference type="RefSeq" id="WP_075079919.1">
    <property type="nucleotide sequence ID" value="NZ_BDCO01000002.1"/>
</dbReference>
<dbReference type="Proteomes" id="UP000076023">
    <property type="component" value="Unassembled WGS sequence"/>
</dbReference>
<keyword evidence="3" id="KW-1185">Reference proteome</keyword>